<dbReference type="EMBL" id="JAEKJR010000003">
    <property type="protein sequence ID" value="MBN8432407.1"/>
    <property type="molecule type" value="Genomic_DNA"/>
</dbReference>
<evidence type="ECO:0000313" key="2">
    <source>
        <dbReference type="Proteomes" id="UP000664293"/>
    </source>
</evidence>
<evidence type="ECO:0008006" key="3">
    <source>
        <dbReference type="Google" id="ProtNLM"/>
    </source>
</evidence>
<comment type="caution">
    <text evidence="1">The sequence shown here is derived from an EMBL/GenBank/DDBJ whole genome shotgun (WGS) entry which is preliminary data.</text>
</comment>
<accession>A0ABS3EAT2</accession>
<evidence type="ECO:0000313" key="1">
    <source>
        <dbReference type="EMBL" id="MBN8432407.1"/>
    </source>
</evidence>
<protein>
    <recommendedName>
        <fullName evidence="3">STAS/SEC14 domain-containing protein</fullName>
    </recommendedName>
</protein>
<sequence length="123" mass="13746">MSFQIRYDAPNRVVRAVFFDEVSIEQKMAAARQVAEKYGHLHPLLLVVDVREAKVLLDMQQRQEFGVYAATLPGLSHAHIAVLHAPHHNANVGIDQAATAKGLRVVEFVTEHSALEWLASREP</sequence>
<organism evidence="1 2">
    <name type="scientific">Microbulbifer salipaludis</name>
    <dbReference type="NCBI Taxonomy" id="187980"/>
    <lineage>
        <taxon>Bacteria</taxon>
        <taxon>Pseudomonadati</taxon>
        <taxon>Pseudomonadota</taxon>
        <taxon>Gammaproteobacteria</taxon>
        <taxon>Cellvibrionales</taxon>
        <taxon>Microbulbiferaceae</taxon>
        <taxon>Microbulbifer</taxon>
    </lineage>
</organism>
<dbReference type="Proteomes" id="UP000664293">
    <property type="component" value="Unassembled WGS sequence"/>
</dbReference>
<dbReference type="RefSeq" id="WP_207004185.1">
    <property type="nucleotide sequence ID" value="NZ_JAEKJR010000003.1"/>
</dbReference>
<gene>
    <name evidence="1" type="ORF">JF535_16315</name>
</gene>
<keyword evidence="2" id="KW-1185">Reference proteome</keyword>
<name>A0ABS3EAT2_9GAMM</name>
<reference evidence="1 2" key="1">
    <citation type="submission" date="2020-12" db="EMBL/GenBank/DDBJ databases">
        <title>Oil enriched cultivation method for isolating marine PHA-producing bacteria.</title>
        <authorList>
            <person name="Zheng W."/>
            <person name="Yu S."/>
            <person name="Huang Y."/>
        </authorList>
    </citation>
    <scope>NUCLEOTIDE SEQUENCE [LARGE SCALE GENOMIC DNA]</scope>
    <source>
        <strain evidence="1 2">SN0-2</strain>
    </source>
</reference>
<proteinExistence type="predicted"/>